<dbReference type="GO" id="GO:0046872">
    <property type="term" value="F:metal ion binding"/>
    <property type="evidence" value="ECO:0007669"/>
    <property type="project" value="UniProtKB-KW"/>
</dbReference>
<evidence type="ECO:0000256" key="4">
    <source>
        <dbReference type="ARBA" id="ARBA00022729"/>
    </source>
</evidence>
<dbReference type="PANTHER" id="PTHR47870">
    <property type="entry name" value="CYTOCHROME C-TYPE BIOGENESIS PROTEIN CCMH"/>
    <property type="match status" value="1"/>
</dbReference>
<evidence type="ECO:0000256" key="2">
    <source>
        <dbReference type="ARBA" id="ARBA00022617"/>
    </source>
</evidence>
<name>A0A2T5IZB1_9GAMM</name>
<dbReference type="RefSeq" id="WP_107865686.1">
    <property type="nucleotide sequence ID" value="NZ_QAON01000007.1"/>
</dbReference>
<evidence type="ECO:0000256" key="5">
    <source>
        <dbReference type="ARBA" id="ARBA00022748"/>
    </source>
</evidence>
<evidence type="ECO:0000256" key="7">
    <source>
        <dbReference type="RuleBase" id="RU364112"/>
    </source>
</evidence>
<feature type="domain" description="CcmH/CycL/Ccl2/NrfF N-terminal" evidence="8">
    <location>
        <begin position="12"/>
        <end position="149"/>
    </location>
</feature>
<keyword evidence="2 7" id="KW-0349">Heme</keyword>
<dbReference type="EMBL" id="QAON01000007">
    <property type="protein sequence ID" value="PTQ89359.1"/>
    <property type="molecule type" value="Genomic_DNA"/>
</dbReference>
<keyword evidence="7" id="KW-0472">Membrane</keyword>
<feature type="transmembrane region" description="Helical" evidence="7">
    <location>
        <begin position="106"/>
        <end position="125"/>
    </location>
</feature>
<reference evidence="9 10" key="1">
    <citation type="submission" date="2018-04" db="EMBL/GenBank/DDBJ databases">
        <title>Genomic Encyclopedia of Archaeal and Bacterial Type Strains, Phase II (KMG-II): from individual species to whole genera.</title>
        <authorList>
            <person name="Goeker M."/>
        </authorList>
    </citation>
    <scope>NUCLEOTIDE SEQUENCE [LARGE SCALE GENOMIC DNA]</scope>
    <source>
        <strain evidence="9 10">DSM 5822</strain>
    </source>
</reference>
<keyword evidence="4 7" id="KW-0732">Signal</keyword>
<dbReference type="CDD" id="cd16378">
    <property type="entry name" value="CcmH_N"/>
    <property type="match status" value="1"/>
</dbReference>
<dbReference type="GO" id="GO:0005886">
    <property type="term" value="C:plasma membrane"/>
    <property type="evidence" value="ECO:0007669"/>
    <property type="project" value="TreeGrafter"/>
</dbReference>
<dbReference type="Gene3D" id="1.10.8.640">
    <property type="entry name" value="Cytochrome C biogenesis protein"/>
    <property type="match status" value="1"/>
</dbReference>
<comment type="similarity">
    <text evidence="1 7">Belongs to the CcmH/CycL/Ccl2/NrfF family.</text>
</comment>
<keyword evidence="7" id="KW-1133">Transmembrane helix</keyword>
<evidence type="ECO:0000313" key="10">
    <source>
        <dbReference type="Proteomes" id="UP000244223"/>
    </source>
</evidence>
<keyword evidence="5" id="KW-0201">Cytochrome c-type biogenesis</keyword>
<feature type="chain" id="PRO_5015368404" description="Cytochrome c-type biogenesis protein" evidence="7">
    <location>
        <begin position="23"/>
        <end position="155"/>
    </location>
</feature>
<dbReference type="AlphaFoldDB" id="A0A2T5IZB1"/>
<proteinExistence type="inferred from homology"/>
<organism evidence="9 10">
    <name type="scientific">Agitococcus lubricus</name>
    <dbReference type="NCBI Taxonomy" id="1077255"/>
    <lineage>
        <taxon>Bacteria</taxon>
        <taxon>Pseudomonadati</taxon>
        <taxon>Pseudomonadota</taxon>
        <taxon>Gammaproteobacteria</taxon>
        <taxon>Moraxellales</taxon>
        <taxon>Moraxellaceae</taxon>
        <taxon>Agitococcus</taxon>
    </lineage>
</organism>
<evidence type="ECO:0000313" key="9">
    <source>
        <dbReference type="EMBL" id="PTQ89359.1"/>
    </source>
</evidence>
<protein>
    <recommendedName>
        <fullName evidence="7">Cytochrome c-type biogenesis protein</fullName>
    </recommendedName>
</protein>
<accession>A0A2T5IZB1</accession>
<keyword evidence="10" id="KW-1185">Reference proteome</keyword>
<keyword evidence="6 7" id="KW-0408">Iron</keyword>
<sequence length="155" mass="18007">MPISCYRIFCYCLMLLSINVHAAIEVYDFQTPAEERRFHALMDELRCPKCQNQNLAGSDAPIAKDLKQRTYELMQDGKSDQEIRQYMIDRYGDFISYKPPVRSTTFILWFGPFLLLVTVIAVLIWKKRRAVAPASHLSAEESARLALLLKRNHHD</sequence>
<keyword evidence="3 7" id="KW-0479">Metal-binding</keyword>
<dbReference type="FunFam" id="1.10.8.640:FF:000001">
    <property type="entry name" value="Cytochrome c-type biogenesis protein"/>
    <property type="match status" value="1"/>
</dbReference>
<dbReference type="GO" id="GO:0017004">
    <property type="term" value="P:cytochrome complex assembly"/>
    <property type="evidence" value="ECO:0007669"/>
    <property type="project" value="UniProtKB-KW"/>
</dbReference>
<feature type="signal peptide" evidence="7">
    <location>
        <begin position="1"/>
        <end position="22"/>
    </location>
</feature>
<evidence type="ECO:0000256" key="1">
    <source>
        <dbReference type="ARBA" id="ARBA00010342"/>
    </source>
</evidence>
<comment type="function">
    <text evidence="7">Possible subunit of a heme lyase.</text>
</comment>
<dbReference type="InterPro" id="IPR005616">
    <property type="entry name" value="CcmH/CycL/Ccl2/NrfF_N"/>
</dbReference>
<dbReference type="InterPro" id="IPR038297">
    <property type="entry name" value="CcmH/CycL/NrfF/Ccl2_sf"/>
</dbReference>
<dbReference type="InterPro" id="IPR051263">
    <property type="entry name" value="C-type_cytochrome_biogenesis"/>
</dbReference>
<dbReference type="Proteomes" id="UP000244223">
    <property type="component" value="Unassembled WGS sequence"/>
</dbReference>
<gene>
    <name evidence="9" type="ORF">C8N29_10792</name>
</gene>
<dbReference type="OrthoDB" id="121848at2"/>
<comment type="caution">
    <text evidence="9">The sequence shown here is derived from an EMBL/GenBank/DDBJ whole genome shotgun (WGS) entry which is preliminary data.</text>
</comment>
<dbReference type="Pfam" id="PF03918">
    <property type="entry name" value="CcmH"/>
    <property type="match status" value="1"/>
</dbReference>
<evidence type="ECO:0000259" key="8">
    <source>
        <dbReference type="Pfam" id="PF03918"/>
    </source>
</evidence>
<evidence type="ECO:0000256" key="6">
    <source>
        <dbReference type="ARBA" id="ARBA00023004"/>
    </source>
</evidence>
<evidence type="ECO:0000256" key="3">
    <source>
        <dbReference type="ARBA" id="ARBA00022723"/>
    </source>
</evidence>
<dbReference type="PANTHER" id="PTHR47870:SF1">
    <property type="entry name" value="CYTOCHROME C-TYPE BIOGENESIS PROTEIN CCMH"/>
    <property type="match status" value="1"/>
</dbReference>
<keyword evidence="7" id="KW-0812">Transmembrane</keyword>